<feature type="transmembrane region" description="Helical" evidence="1">
    <location>
        <begin position="123"/>
        <end position="141"/>
    </location>
</feature>
<dbReference type="Pfam" id="PF15420">
    <property type="entry name" value="Abhydrolase_9_N"/>
    <property type="match status" value="1"/>
</dbReference>
<dbReference type="InterPro" id="IPR027788">
    <property type="entry name" value="Alpha/beta-hydrolase_N_dom"/>
</dbReference>
<feature type="transmembrane region" description="Helical" evidence="1">
    <location>
        <begin position="20"/>
        <end position="39"/>
    </location>
</feature>
<feature type="domain" description="Alpha/beta-hydrolase catalytic" evidence="2">
    <location>
        <begin position="257"/>
        <end position="543"/>
    </location>
</feature>
<evidence type="ECO:0000256" key="1">
    <source>
        <dbReference type="SAM" id="Phobius"/>
    </source>
</evidence>
<accession>A0ABV8M002</accession>
<keyword evidence="1" id="KW-0812">Transmembrane</keyword>
<dbReference type="PIRSF" id="PIRSF007542">
    <property type="entry name" value="UCP007542"/>
    <property type="match status" value="1"/>
</dbReference>
<comment type="caution">
    <text evidence="4">The sequence shown here is derived from an EMBL/GenBank/DDBJ whole genome shotgun (WGS) entry which is preliminary data.</text>
</comment>
<feature type="domain" description="Alpha/beta-hydrolase N-terminal" evidence="3">
    <location>
        <begin position="34"/>
        <end position="240"/>
    </location>
</feature>
<name>A0ABV8M002_9ACTN</name>
<dbReference type="PROSITE" id="PS51257">
    <property type="entry name" value="PROKAR_LIPOPROTEIN"/>
    <property type="match status" value="1"/>
</dbReference>
<dbReference type="InterPro" id="IPR029058">
    <property type="entry name" value="AB_hydrolase_fold"/>
</dbReference>
<evidence type="ECO:0000259" key="3">
    <source>
        <dbReference type="Pfam" id="PF15420"/>
    </source>
</evidence>
<keyword evidence="4" id="KW-0378">Hydrolase</keyword>
<dbReference type="GO" id="GO:0016787">
    <property type="term" value="F:hydrolase activity"/>
    <property type="evidence" value="ECO:0007669"/>
    <property type="project" value="UniProtKB-KW"/>
</dbReference>
<dbReference type="Proteomes" id="UP001595816">
    <property type="component" value="Unassembled WGS sequence"/>
</dbReference>
<feature type="transmembrane region" description="Helical" evidence="1">
    <location>
        <begin position="162"/>
        <end position="184"/>
    </location>
</feature>
<sequence length="554" mass="59962">MSGDQRTPSRPRLIRRTLGLTGTALAVLFACLALTPSLLPRPWPLQGVACGLTAATGYALGATLGAVVRVFWQRPPPVPARIAWRVLAVVGPASLAVFLWLGARWQQTLRQRLDMDPVGVHHVLGTVVVGLATFGVLLLLARVLRLFTRFLTQLLGRWIPRPIAVTAGCLVVAYASVGIVQNFLVDGTFNVISQAASLTNGETAPGVKRPLSGLRSGGTNSFVAWDALGKQGRSFIGNAPTRQEITAFTGAPAVDPIRVYVGLDSAETAHERAQLALRELDRTKAFTRAVLGVVIATGTGWVDENVTDALEYMHGGNTALVSMQYSYLPSWLSFVVDQEKVQQTTRELVEAVHDRWAAMPEQSRPKLVVFGESLGAYGIESAYGSLDALAAGTDGALLVGPPFANPIWGNLVRHRDPGTPVWDPVYRDGSIVRFADEAEELRTPIAPVGPKVVYLQNSSDPVVWFSPELLIRPPAWLKGPRGPDVPERMRWYPGITFWQTLLDLAFANEVPPGHGHLYGSGVVDGWAALVPPTGWTTEDTARLRTLLDAIVRPE</sequence>
<dbReference type="InterPro" id="IPR027787">
    <property type="entry name" value="Alpha/beta-hydrolase_catalytic"/>
</dbReference>
<dbReference type="EMBL" id="JBHSAY010000028">
    <property type="protein sequence ID" value="MFC4135909.1"/>
    <property type="molecule type" value="Genomic_DNA"/>
</dbReference>
<reference evidence="5" key="1">
    <citation type="journal article" date="2019" name="Int. J. Syst. Evol. Microbiol.">
        <title>The Global Catalogue of Microorganisms (GCM) 10K type strain sequencing project: providing services to taxonomists for standard genome sequencing and annotation.</title>
        <authorList>
            <consortium name="The Broad Institute Genomics Platform"/>
            <consortium name="The Broad Institute Genome Sequencing Center for Infectious Disease"/>
            <person name="Wu L."/>
            <person name="Ma J."/>
        </authorList>
    </citation>
    <scope>NUCLEOTIDE SEQUENCE [LARGE SCALE GENOMIC DNA]</scope>
    <source>
        <strain evidence="5">CGMCC 4.7289</strain>
    </source>
</reference>
<dbReference type="Pfam" id="PF10081">
    <property type="entry name" value="Abhydrolase_9"/>
    <property type="match status" value="1"/>
</dbReference>
<feature type="transmembrane region" description="Helical" evidence="1">
    <location>
        <begin position="45"/>
        <end position="72"/>
    </location>
</feature>
<gene>
    <name evidence="4" type="ORF">ACFOZ4_35345</name>
</gene>
<dbReference type="InterPro" id="IPR012037">
    <property type="entry name" value="Alpha/beta-hydrolase_fam"/>
</dbReference>
<keyword evidence="1" id="KW-1133">Transmembrane helix</keyword>
<feature type="transmembrane region" description="Helical" evidence="1">
    <location>
        <begin position="84"/>
        <end position="103"/>
    </location>
</feature>
<keyword evidence="5" id="KW-1185">Reference proteome</keyword>
<protein>
    <submittedName>
        <fullName evidence="4">Alpha/beta hydrolase</fullName>
    </submittedName>
</protein>
<evidence type="ECO:0000259" key="2">
    <source>
        <dbReference type="Pfam" id="PF10081"/>
    </source>
</evidence>
<evidence type="ECO:0000313" key="4">
    <source>
        <dbReference type="EMBL" id="MFC4135909.1"/>
    </source>
</evidence>
<keyword evidence="1" id="KW-0472">Membrane</keyword>
<dbReference type="SUPFAM" id="SSF53474">
    <property type="entry name" value="alpha/beta-Hydrolases"/>
    <property type="match status" value="1"/>
</dbReference>
<evidence type="ECO:0000313" key="5">
    <source>
        <dbReference type="Proteomes" id="UP001595816"/>
    </source>
</evidence>
<organism evidence="4 5">
    <name type="scientific">Hamadaea flava</name>
    <dbReference type="NCBI Taxonomy" id="1742688"/>
    <lineage>
        <taxon>Bacteria</taxon>
        <taxon>Bacillati</taxon>
        <taxon>Actinomycetota</taxon>
        <taxon>Actinomycetes</taxon>
        <taxon>Micromonosporales</taxon>
        <taxon>Micromonosporaceae</taxon>
        <taxon>Hamadaea</taxon>
    </lineage>
</organism>
<proteinExistence type="predicted"/>
<dbReference type="RefSeq" id="WP_253762494.1">
    <property type="nucleotide sequence ID" value="NZ_JAMZDZ010000001.1"/>
</dbReference>